<dbReference type="InterPro" id="IPR004358">
    <property type="entry name" value="Sig_transdc_His_kin-like_C"/>
</dbReference>
<evidence type="ECO:0000256" key="6">
    <source>
        <dbReference type="ARBA" id="ARBA00022741"/>
    </source>
</evidence>
<dbReference type="InterPro" id="IPR003661">
    <property type="entry name" value="HisK_dim/P_dom"/>
</dbReference>
<dbReference type="Gene3D" id="1.10.287.130">
    <property type="match status" value="1"/>
</dbReference>
<accession>A0ABT8FG23</accession>
<dbReference type="InterPro" id="IPR036890">
    <property type="entry name" value="HATPase_C_sf"/>
</dbReference>
<comment type="subcellular location">
    <subcellularLocation>
        <location evidence="2">Cell membrane</location>
    </subcellularLocation>
</comment>
<dbReference type="Proteomes" id="UP001168620">
    <property type="component" value="Unassembled WGS sequence"/>
</dbReference>
<protein>
    <recommendedName>
        <fullName evidence="10">Sensor-like histidine kinase SenX3</fullName>
        <ecNumber evidence="3">2.7.13.3</ecNumber>
    </recommendedName>
</protein>
<keyword evidence="5" id="KW-0808">Transferase</keyword>
<evidence type="ECO:0000256" key="4">
    <source>
        <dbReference type="ARBA" id="ARBA00022553"/>
    </source>
</evidence>
<dbReference type="SUPFAM" id="SSF55781">
    <property type="entry name" value="GAF domain-like"/>
    <property type="match status" value="2"/>
</dbReference>
<dbReference type="InterPro" id="IPR050351">
    <property type="entry name" value="BphY/WalK/GraS-like"/>
</dbReference>
<dbReference type="GO" id="GO:0016301">
    <property type="term" value="F:kinase activity"/>
    <property type="evidence" value="ECO:0007669"/>
    <property type="project" value="UniProtKB-KW"/>
</dbReference>
<dbReference type="SUPFAM" id="SSF55874">
    <property type="entry name" value="ATPase domain of HSP90 chaperone/DNA topoisomerase II/histidine kinase"/>
    <property type="match status" value="1"/>
</dbReference>
<keyword evidence="6" id="KW-0547">Nucleotide-binding</keyword>
<proteinExistence type="predicted"/>
<dbReference type="InterPro" id="IPR003018">
    <property type="entry name" value="GAF"/>
</dbReference>
<dbReference type="RefSeq" id="WP_300952623.1">
    <property type="nucleotide sequence ID" value="NZ_JAUHJQ010000003.1"/>
</dbReference>
<dbReference type="InterPro" id="IPR029016">
    <property type="entry name" value="GAF-like_dom_sf"/>
</dbReference>
<evidence type="ECO:0000313" key="13">
    <source>
        <dbReference type="EMBL" id="MDN4173516.1"/>
    </source>
</evidence>
<comment type="catalytic activity">
    <reaction evidence="1">
        <text>ATP + protein L-histidine = ADP + protein N-phospho-L-histidine.</text>
        <dbReference type="EC" id="2.7.13.3"/>
    </reaction>
</comment>
<dbReference type="Gene3D" id="3.30.565.10">
    <property type="entry name" value="Histidine kinase-like ATPase, C-terminal domain"/>
    <property type="match status" value="1"/>
</dbReference>
<dbReference type="InterPro" id="IPR005467">
    <property type="entry name" value="His_kinase_dom"/>
</dbReference>
<dbReference type="Pfam" id="PF00512">
    <property type="entry name" value="HisKA"/>
    <property type="match status" value="1"/>
</dbReference>
<evidence type="ECO:0000256" key="7">
    <source>
        <dbReference type="ARBA" id="ARBA00022777"/>
    </source>
</evidence>
<dbReference type="InterPro" id="IPR036097">
    <property type="entry name" value="HisK_dim/P_sf"/>
</dbReference>
<dbReference type="Gene3D" id="3.30.450.40">
    <property type="match status" value="2"/>
</dbReference>
<dbReference type="CDD" id="cd00082">
    <property type="entry name" value="HisKA"/>
    <property type="match status" value="1"/>
</dbReference>
<dbReference type="SMART" id="SM00065">
    <property type="entry name" value="GAF"/>
    <property type="match status" value="2"/>
</dbReference>
<dbReference type="EC" id="2.7.13.3" evidence="3"/>
<evidence type="ECO:0000256" key="5">
    <source>
        <dbReference type="ARBA" id="ARBA00022679"/>
    </source>
</evidence>
<keyword evidence="14" id="KW-1185">Reference proteome</keyword>
<dbReference type="InterPro" id="IPR003594">
    <property type="entry name" value="HATPase_dom"/>
</dbReference>
<evidence type="ECO:0000256" key="8">
    <source>
        <dbReference type="ARBA" id="ARBA00022840"/>
    </source>
</evidence>
<dbReference type="PANTHER" id="PTHR42878">
    <property type="entry name" value="TWO-COMPONENT HISTIDINE KINASE"/>
    <property type="match status" value="1"/>
</dbReference>
<comment type="caution">
    <text evidence="13">The sequence shown here is derived from an EMBL/GenBank/DDBJ whole genome shotgun (WGS) entry which is preliminary data.</text>
</comment>
<evidence type="ECO:0000259" key="12">
    <source>
        <dbReference type="PROSITE" id="PS50109"/>
    </source>
</evidence>
<dbReference type="PROSITE" id="PS50109">
    <property type="entry name" value="HIS_KIN"/>
    <property type="match status" value="1"/>
</dbReference>
<name>A0ABT8FG23_9ACTN</name>
<dbReference type="CDD" id="cd00075">
    <property type="entry name" value="HATPase"/>
    <property type="match status" value="1"/>
</dbReference>
<dbReference type="EMBL" id="JAUHJQ010000003">
    <property type="protein sequence ID" value="MDN4173516.1"/>
    <property type="molecule type" value="Genomic_DNA"/>
</dbReference>
<dbReference type="SMART" id="SM00387">
    <property type="entry name" value="HATPase_c"/>
    <property type="match status" value="1"/>
</dbReference>
<dbReference type="Pfam" id="PF02518">
    <property type="entry name" value="HATPase_c"/>
    <property type="match status" value="1"/>
</dbReference>
<evidence type="ECO:0000256" key="10">
    <source>
        <dbReference type="ARBA" id="ARBA00039401"/>
    </source>
</evidence>
<keyword evidence="8" id="KW-0067">ATP-binding</keyword>
<dbReference type="Pfam" id="PF01590">
    <property type="entry name" value="GAF"/>
    <property type="match status" value="1"/>
</dbReference>
<feature type="domain" description="Histidine kinase" evidence="12">
    <location>
        <begin position="377"/>
        <end position="593"/>
    </location>
</feature>
<dbReference type="SMART" id="SM00388">
    <property type="entry name" value="HisKA"/>
    <property type="match status" value="1"/>
</dbReference>
<evidence type="ECO:0000256" key="9">
    <source>
        <dbReference type="ARBA" id="ARBA00023012"/>
    </source>
</evidence>
<dbReference type="PANTHER" id="PTHR42878:SF7">
    <property type="entry name" value="SENSOR HISTIDINE KINASE GLRK"/>
    <property type="match status" value="1"/>
</dbReference>
<keyword evidence="9" id="KW-0902">Two-component regulatory system</keyword>
<gene>
    <name evidence="13" type="ORF">QWY28_11215</name>
</gene>
<evidence type="ECO:0000256" key="3">
    <source>
        <dbReference type="ARBA" id="ARBA00012438"/>
    </source>
</evidence>
<evidence type="ECO:0000313" key="14">
    <source>
        <dbReference type="Proteomes" id="UP001168620"/>
    </source>
</evidence>
<reference evidence="13" key="1">
    <citation type="submission" date="2023-06" db="EMBL/GenBank/DDBJ databases">
        <title>Draft genome sequence of Nocardioides sp. SOB77.</title>
        <authorList>
            <person name="Zhang G."/>
        </authorList>
    </citation>
    <scope>NUCLEOTIDE SEQUENCE</scope>
    <source>
        <strain evidence="13">SOB77</strain>
    </source>
</reference>
<keyword evidence="7 13" id="KW-0418">Kinase</keyword>
<evidence type="ECO:0000256" key="11">
    <source>
        <dbReference type="SAM" id="MobiDB-lite"/>
    </source>
</evidence>
<organism evidence="13 14">
    <name type="scientific">Nocardioides oceani</name>
    <dbReference type="NCBI Taxonomy" id="3058369"/>
    <lineage>
        <taxon>Bacteria</taxon>
        <taxon>Bacillati</taxon>
        <taxon>Actinomycetota</taxon>
        <taxon>Actinomycetes</taxon>
        <taxon>Propionibacteriales</taxon>
        <taxon>Nocardioidaceae</taxon>
        <taxon>Nocardioides</taxon>
    </lineage>
</organism>
<dbReference type="PRINTS" id="PR00344">
    <property type="entry name" value="BCTRLSENSOR"/>
</dbReference>
<evidence type="ECO:0000256" key="2">
    <source>
        <dbReference type="ARBA" id="ARBA00004236"/>
    </source>
</evidence>
<dbReference type="SUPFAM" id="SSF47384">
    <property type="entry name" value="Homodimeric domain of signal transducing histidine kinase"/>
    <property type="match status" value="1"/>
</dbReference>
<feature type="region of interest" description="Disordered" evidence="11">
    <location>
        <begin position="1"/>
        <end position="20"/>
    </location>
</feature>
<sequence length="596" mass="64191">MAPRATAPTPPGSPDLSPGLSPEALESLQLIAEGITAIAGFGVAAIGLVRDGFLEMVSVAGSPQARKELVGRRTPLHLLTNELEVADDWGPLKFVPHERLRSDIETWGWVPTLEPLEAPDAWHPLDMLTAPLLDADGTMRGLVSIDLPDDGRRPGPERRRLLERYAAQASRAVLRALEREELEEQVRLAATARRVVRRASRQRSLSKILDESGEALVEGFRALGMWIQTIDEDGLGTGAIHATDGTEVVLPEAILAVAERSARMAWAAQQTVVVARGGLRDGLSDDEREQIVDFLDGLDIGSILFVPIGVGPETLGNLVLTRPHGGAPWTDTEASAALDIGHDLGTAILNVRAFEREHRLVKELQALDQYKGQLIATVAHELKNPLTSIVGYLEMLEGEDVEGAVKQALSAMDRGARRMVRVIDDLLLLSKVGDPSNPVIPRPVDLASVAADVVDLTSVAAQKRDITVLVESPTYPVLASGDPDELDRVLSNLVSNAVKYSEPGRTVTVCLARDGEEVVVECRDEGFGISPEDQEKLFTEFFRSTNPVAVAQPGTGLGLAIVARIVERHGGRIELDSELGRGSTFRVRLPGAQPAA</sequence>
<keyword evidence="4" id="KW-0597">Phosphoprotein</keyword>
<evidence type="ECO:0000256" key="1">
    <source>
        <dbReference type="ARBA" id="ARBA00000085"/>
    </source>
</evidence>